<dbReference type="PANTHER" id="PTHR30055:SF234">
    <property type="entry name" value="HTH-TYPE TRANSCRIPTIONAL REGULATOR BETI"/>
    <property type="match status" value="1"/>
</dbReference>
<dbReference type="SUPFAM" id="SSF46689">
    <property type="entry name" value="Homeodomain-like"/>
    <property type="match status" value="1"/>
</dbReference>
<dbReference type="InterPro" id="IPR001647">
    <property type="entry name" value="HTH_TetR"/>
</dbReference>
<protein>
    <submittedName>
        <fullName evidence="6">TetR/AcrR family transcriptional regulator</fullName>
    </submittedName>
</protein>
<dbReference type="PROSITE" id="PS50977">
    <property type="entry name" value="HTH_TETR_2"/>
    <property type="match status" value="1"/>
</dbReference>
<evidence type="ECO:0000313" key="6">
    <source>
        <dbReference type="EMBL" id="MCW8107354.1"/>
    </source>
</evidence>
<dbReference type="Gene3D" id="1.10.357.10">
    <property type="entry name" value="Tetracycline Repressor, domain 2"/>
    <property type="match status" value="1"/>
</dbReference>
<reference evidence="6" key="1">
    <citation type="submission" date="2022-11" db="EMBL/GenBank/DDBJ databases">
        <title>Alteromonas sp. nov., isolated from sea water of the Qingdao.</title>
        <authorList>
            <person name="Wang Q."/>
        </authorList>
    </citation>
    <scope>NUCLEOTIDE SEQUENCE</scope>
    <source>
        <strain evidence="6">ASW11-7</strain>
    </source>
</reference>
<proteinExistence type="predicted"/>
<organism evidence="6 7">
    <name type="scientific">Alteromonas aquimaris</name>
    <dbReference type="NCBI Taxonomy" id="2998417"/>
    <lineage>
        <taxon>Bacteria</taxon>
        <taxon>Pseudomonadati</taxon>
        <taxon>Pseudomonadota</taxon>
        <taxon>Gammaproteobacteria</taxon>
        <taxon>Alteromonadales</taxon>
        <taxon>Alteromonadaceae</taxon>
        <taxon>Alteromonas/Salinimonas group</taxon>
        <taxon>Alteromonas</taxon>
    </lineage>
</organism>
<keyword evidence="1" id="KW-0805">Transcription regulation</keyword>
<keyword evidence="7" id="KW-1185">Reference proteome</keyword>
<dbReference type="PANTHER" id="PTHR30055">
    <property type="entry name" value="HTH-TYPE TRANSCRIPTIONAL REGULATOR RUTR"/>
    <property type="match status" value="1"/>
</dbReference>
<evidence type="ECO:0000313" key="7">
    <source>
        <dbReference type="Proteomes" id="UP001142810"/>
    </source>
</evidence>
<keyword evidence="3" id="KW-0804">Transcription</keyword>
<dbReference type="InterPro" id="IPR050109">
    <property type="entry name" value="HTH-type_TetR-like_transc_reg"/>
</dbReference>
<dbReference type="RefSeq" id="WP_265616049.1">
    <property type="nucleotide sequence ID" value="NZ_JAPFRD010000002.1"/>
</dbReference>
<comment type="caution">
    <text evidence="6">The sequence shown here is derived from an EMBL/GenBank/DDBJ whole genome shotgun (WGS) entry which is preliminary data.</text>
</comment>
<dbReference type="InterPro" id="IPR009057">
    <property type="entry name" value="Homeodomain-like_sf"/>
</dbReference>
<accession>A0ABT3P3M5</accession>
<evidence type="ECO:0000256" key="1">
    <source>
        <dbReference type="ARBA" id="ARBA00023015"/>
    </source>
</evidence>
<evidence type="ECO:0000256" key="4">
    <source>
        <dbReference type="PROSITE-ProRule" id="PRU00335"/>
    </source>
</evidence>
<sequence length="198" mass="22573">MSALLEKKAAFTVNLLIEAACELLEHTDIHELSFKKVAEQADISQRTMFRYFKTRDDFLDALTARLYSDLALPDVPDNVEDLTDYIATLYKKLEAQPRKVMVLLSADLLPRIIKTSAKQRLAALEILLSKSYPDAKASDIKKTAANLRYVMSASSWRYYRMYFEFSPQMATECAQLLVKQAINHLTLQCKTVPISRGQ</sequence>
<dbReference type="Pfam" id="PF00440">
    <property type="entry name" value="TetR_N"/>
    <property type="match status" value="1"/>
</dbReference>
<name>A0ABT3P3M5_9ALTE</name>
<evidence type="ECO:0000259" key="5">
    <source>
        <dbReference type="PROSITE" id="PS50977"/>
    </source>
</evidence>
<dbReference type="EMBL" id="JAPFRD010000002">
    <property type="protein sequence ID" value="MCW8107354.1"/>
    <property type="molecule type" value="Genomic_DNA"/>
</dbReference>
<feature type="domain" description="HTH tetR-type" evidence="5">
    <location>
        <begin position="10"/>
        <end position="70"/>
    </location>
</feature>
<dbReference type="Proteomes" id="UP001142810">
    <property type="component" value="Unassembled WGS sequence"/>
</dbReference>
<keyword evidence="2 4" id="KW-0238">DNA-binding</keyword>
<evidence type="ECO:0000256" key="2">
    <source>
        <dbReference type="ARBA" id="ARBA00023125"/>
    </source>
</evidence>
<gene>
    <name evidence="6" type="ORF">OPS25_02415</name>
</gene>
<evidence type="ECO:0000256" key="3">
    <source>
        <dbReference type="ARBA" id="ARBA00023163"/>
    </source>
</evidence>
<feature type="DNA-binding region" description="H-T-H motif" evidence="4">
    <location>
        <begin position="33"/>
        <end position="52"/>
    </location>
</feature>